<dbReference type="Proteomes" id="UP000007875">
    <property type="component" value="Unassembled WGS sequence"/>
</dbReference>
<evidence type="ECO:0000256" key="1">
    <source>
        <dbReference type="SAM" id="MobiDB-lite"/>
    </source>
</evidence>
<evidence type="ECO:0000313" key="2">
    <source>
        <dbReference type="Ensembl" id="ENSCSAVP00000000800.1"/>
    </source>
</evidence>
<dbReference type="eggNOG" id="ENOG502QU35">
    <property type="taxonomic scope" value="Eukaryota"/>
</dbReference>
<name>H2Y652_CIOSA</name>
<proteinExistence type="predicted"/>
<dbReference type="InParanoid" id="H2Y652"/>
<protein>
    <recommendedName>
        <fullName evidence="4">Coiled-coil domain-containing protein 15</fullName>
    </recommendedName>
</protein>
<keyword evidence="3" id="KW-1185">Reference proteome</keyword>
<sequence length="185" mass="21373">MKAHKQHVDMLKCEKERERRELEVKSRHQVEAVALAQEQLKINKKKEEINRRRRKEKEEKNQQKQQRFVAAVRSHLKQRVEQSRIELPALCMCGETFWDTNPNTCANNCMFYNNQDAYAKALQAVLEVVERNITPFHKDGLQRCAVSLPLVTDDFKESAPSVGSLAANLSLRSNLSSALTIEKLQ</sequence>
<dbReference type="GO" id="GO:0005813">
    <property type="term" value="C:centrosome"/>
    <property type="evidence" value="ECO:0007669"/>
    <property type="project" value="TreeGrafter"/>
</dbReference>
<evidence type="ECO:0008006" key="4">
    <source>
        <dbReference type="Google" id="ProtNLM"/>
    </source>
</evidence>
<feature type="region of interest" description="Disordered" evidence="1">
    <location>
        <begin position="44"/>
        <end position="66"/>
    </location>
</feature>
<accession>H2Y652</accession>
<dbReference type="AlphaFoldDB" id="H2Y652"/>
<dbReference type="GeneTree" id="ENSGT00500000044966"/>
<reference evidence="2" key="2">
    <citation type="submission" date="2025-08" db="UniProtKB">
        <authorList>
            <consortium name="Ensembl"/>
        </authorList>
    </citation>
    <scope>IDENTIFICATION</scope>
</reference>
<dbReference type="OMA" id="CASNCIF"/>
<dbReference type="InterPro" id="IPR037693">
    <property type="entry name" value="CCDC15"/>
</dbReference>
<dbReference type="PANTHER" id="PTHR14817">
    <property type="entry name" value="COILED-COIL DOMAIN-CONTAINING PROTEIN 15"/>
    <property type="match status" value="1"/>
</dbReference>
<dbReference type="HOGENOM" id="CLU_1460815_0_0_1"/>
<reference evidence="2" key="3">
    <citation type="submission" date="2025-09" db="UniProtKB">
        <authorList>
            <consortium name="Ensembl"/>
        </authorList>
    </citation>
    <scope>IDENTIFICATION</scope>
</reference>
<evidence type="ECO:0000313" key="3">
    <source>
        <dbReference type="Proteomes" id="UP000007875"/>
    </source>
</evidence>
<organism evidence="2 3">
    <name type="scientific">Ciona savignyi</name>
    <name type="common">Pacific transparent sea squirt</name>
    <dbReference type="NCBI Taxonomy" id="51511"/>
    <lineage>
        <taxon>Eukaryota</taxon>
        <taxon>Metazoa</taxon>
        <taxon>Chordata</taxon>
        <taxon>Tunicata</taxon>
        <taxon>Ascidiacea</taxon>
        <taxon>Phlebobranchia</taxon>
        <taxon>Cionidae</taxon>
        <taxon>Ciona</taxon>
    </lineage>
</organism>
<feature type="compositionally biased region" description="Basic and acidic residues" evidence="1">
    <location>
        <begin position="45"/>
        <end position="62"/>
    </location>
</feature>
<reference evidence="3" key="1">
    <citation type="submission" date="2003-08" db="EMBL/GenBank/DDBJ databases">
        <authorList>
            <person name="Birren B."/>
            <person name="Nusbaum C."/>
            <person name="Abebe A."/>
            <person name="Abouelleil A."/>
            <person name="Adekoya E."/>
            <person name="Ait-zahra M."/>
            <person name="Allen N."/>
            <person name="Allen T."/>
            <person name="An P."/>
            <person name="Anderson M."/>
            <person name="Anderson S."/>
            <person name="Arachchi H."/>
            <person name="Armbruster J."/>
            <person name="Bachantsang P."/>
            <person name="Baldwin J."/>
            <person name="Barry A."/>
            <person name="Bayul T."/>
            <person name="Blitshsteyn B."/>
            <person name="Bloom T."/>
            <person name="Blye J."/>
            <person name="Boguslavskiy L."/>
            <person name="Borowsky M."/>
            <person name="Boukhgalter B."/>
            <person name="Brunache A."/>
            <person name="Butler J."/>
            <person name="Calixte N."/>
            <person name="Calvo S."/>
            <person name="Camarata J."/>
            <person name="Campo K."/>
            <person name="Chang J."/>
            <person name="Cheshatsang Y."/>
            <person name="Citroen M."/>
            <person name="Collymore A."/>
            <person name="Considine T."/>
            <person name="Cook A."/>
            <person name="Cooke P."/>
            <person name="Corum B."/>
            <person name="Cuomo C."/>
            <person name="David R."/>
            <person name="Dawoe T."/>
            <person name="Degray S."/>
            <person name="Dodge S."/>
            <person name="Dooley K."/>
            <person name="Dorje P."/>
            <person name="Dorjee K."/>
            <person name="Dorris L."/>
            <person name="Duffey N."/>
            <person name="Dupes A."/>
            <person name="Elkins T."/>
            <person name="Engels R."/>
            <person name="Erickson J."/>
            <person name="Farina A."/>
            <person name="Faro S."/>
            <person name="Ferreira P."/>
            <person name="Fischer H."/>
            <person name="Fitzgerald M."/>
            <person name="Foley K."/>
            <person name="Gage D."/>
            <person name="Galagan J."/>
            <person name="Gearin G."/>
            <person name="Gnerre S."/>
            <person name="Gnirke A."/>
            <person name="Goyette A."/>
            <person name="Graham J."/>
            <person name="Grandbois E."/>
            <person name="Gyaltsen K."/>
            <person name="Hafez N."/>
            <person name="Hagopian D."/>
            <person name="Hagos B."/>
            <person name="Hall J."/>
            <person name="Hatcher B."/>
            <person name="Heller A."/>
            <person name="Higgins H."/>
            <person name="Honan T."/>
            <person name="Horn A."/>
            <person name="Houde N."/>
            <person name="Hughes L."/>
            <person name="Hulme W."/>
            <person name="Husby E."/>
            <person name="Iliev I."/>
            <person name="Jaffe D."/>
            <person name="Jones C."/>
            <person name="Kamal M."/>
            <person name="Kamat A."/>
            <person name="Kamvysselis M."/>
            <person name="Karlsson E."/>
            <person name="Kells C."/>
            <person name="Kieu A."/>
            <person name="Kisner P."/>
            <person name="Kodira C."/>
            <person name="Kulbokas E."/>
            <person name="Labutti K."/>
            <person name="Lama D."/>
            <person name="Landers T."/>
            <person name="Leger J."/>
            <person name="Levine S."/>
            <person name="Lewis D."/>
            <person name="Lewis T."/>
            <person name="Lindblad-toh K."/>
            <person name="Liu X."/>
            <person name="Lokyitsang T."/>
            <person name="Lokyitsang Y."/>
            <person name="Lucien O."/>
            <person name="Lui A."/>
            <person name="Ma L.J."/>
            <person name="Mabbitt R."/>
            <person name="Macdonald J."/>
            <person name="Maclean C."/>
            <person name="Major J."/>
            <person name="Manning J."/>
            <person name="Marabella R."/>
            <person name="Maru K."/>
            <person name="Matthews C."/>
            <person name="Mauceli E."/>
            <person name="Mccarthy M."/>
            <person name="Mcdonough S."/>
            <person name="Mcghee T."/>
            <person name="Meldrim J."/>
            <person name="Meneus L."/>
            <person name="Mesirov J."/>
            <person name="Mihalev A."/>
            <person name="Mihova T."/>
            <person name="Mikkelsen T."/>
            <person name="Mlenga V."/>
            <person name="Moru K."/>
            <person name="Mozes J."/>
            <person name="Mulrain L."/>
            <person name="Munson G."/>
            <person name="Naylor J."/>
            <person name="Newes C."/>
            <person name="Nguyen C."/>
            <person name="Nguyen N."/>
            <person name="Nguyen T."/>
            <person name="Nicol R."/>
            <person name="Nielsen C."/>
            <person name="Nizzari M."/>
            <person name="Norbu C."/>
            <person name="Norbu N."/>
            <person name="O'donnell P."/>
            <person name="Okoawo O."/>
            <person name="O'leary S."/>
            <person name="Omotosho B."/>
            <person name="O'neill K."/>
            <person name="Osman S."/>
            <person name="Parker S."/>
            <person name="Perrin D."/>
            <person name="Phunkhang P."/>
            <person name="Piqani B."/>
            <person name="Purcell S."/>
            <person name="Rachupka T."/>
            <person name="Ramasamy U."/>
            <person name="Rameau R."/>
            <person name="Ray V."/>
            <person name="Raymond C."/>
            <person name="Retta R."/>
            <person name="Richardson S."/>
            <person name="Rise C."/>
            <person name="Rodriguez J."/>
            <person name="Rogers J."/>
            <person name="Rogov P."/>
            <person name="Rutman M."/>
            <person name="Schupbach R."/>
            <person name="Seaman C."/>
            <person name="Settipalli S."/>
            <person name="Sharpe T."/>
            <person name="Sheridan J."/>
            <person name="Sherpa N."/>
            <person name="Shi J."/>
            <person name="Smirnov S."/>
            <person name="Smith C."/>
            <person name="Sougnez C."/>
            <person name="Spencer B."/>
            <person name="Stalker J."/>
            <person name="Stange-thomann N."/>
            <person name="Stavropoulos S."/>
            <person name="Stetson K."/>
            <person name="Stone C."/>
            <person name="Stone S."/>
            <person name="Stubbs M."/>
            <person name="Talamas J."/>
            <person name="Tchuinga P."/>
            <person name="Tenzing P."/>
            <person name="Tesfaye S."/>
            <person name="Theodore J."/>
            <person name="Thoulutsang Y."/>
            <person name="Topham K."/>
            <person name="Towey S."/>
            <person name="Tsamla T."/>
            <person name="Tsomo N."/>
            <person name="Vallee D."/>
            <person name="Vassiliev H."/>
            <person name="Venkataraman V."/>
            <person name="Vinson J."/>
            <person name="Vo A."/>
            <person name="Wade C."/>
            <person name="Wang S."/>
            <person name="Wangchuk T."/>
            <person name="Wangdi T."/>
            <person name="Whittaker C."/>
            <person name="Wilkinson J."/>
            <person name="Wu Y."/>
            <person name="Wyman D."/>
            <person name="Yadav S."/>
            <person name="Yang S."/>
            <person name="Yang X."/>
            <person name="Yeager S."/>
            <person name="Yee E."/>
            <person name="Young G."/>
            <person name="Zainoun J."/>
            <person name="Zembeck L."/>
            <person name="Zimmer A."/>
            <person name="Zody M."/>
            <person name="Lander E."/>
        </authorList>
    </citation>
    <scope>NUCLEOTIDE SEQUENCE [LARGE SCALE GENOMIC DNA]</scope>
</reference>
<dbReference type="Ensembl" id="ENSCSAVT00000000809.1">
    <property type="protein sequence ID" value="ENSCSAVP00000000800.1"/>
    <property type="gene ID" value="ENSCSAVG00000000452.1"/>
</dbReference>
<dbReference type="PANTHER" id="PTHR14817:SF2">
    <property type="entry name" value="COILED-COIL DOMAIN-CONTAINING PROTEIN 15"/>
    <property type="match status" value="1"/>
</dbReference>